<accession>A0ABX7YTI0</accession>
<evidence type="ECO:0000256" key="4">
    <source>
        <dbReference type="ARBA" id="ARBA00022764"/>
    </source>
</evidence>
<keyword evidence="4 7" id="KW-0574">Periplasm</keyword>
<feature type="signal peptide" evidence="8">
    <location>
        <begin position="1"/>
        <end position="20"/>
    </location>
</feature>
<dbReference type="InterPro" id="IPR001853">
    <property type="entry name" value="DSBA-like_thioredoxin_dom"/>
</dbReference>
<evidence type="ECO:0000256" key="3">
    <source>
        <dbReference type="ARBA" id="ARBA00022729"/>
    </source>
</evidence>
<dbReference type="PROSITE" id="PS51352">
    <property type="entry name" value="THIOREDOXIN_2"/>
    <property type="match status" value="1"/>
</dbReference>
<dbReference type="InterPro" id="IPR050824">
    <property type="entry name" value="Thiol_disulfide_DsbA"/>
</dbReference>
<evidence type="ECO:0000256" key="7">
    <source>
        <dbReference type="PIRNR" id="PIRNR001488"/>
    </source>
</evidence>
<keyword evidence="3 8" id="KW-0732">Signal</keyword>
<dbReference type="PROSITE" id="PS00194">
    <property type="entry name" value="THIOREDOXIN_1"/>
    <property type="match status" value="1"/>
</dbReference>
<keyword evidence="5 7" id="KW-1015">Disulfide bond</keyword>
<dbReference type="SUPFAM" id="SSF52833">
    <property type="entry name" value="Thioredoxin-like"/>
    <property type="match status" value="1"/>
</dbReference>
<dbReference type="Proteomes" id="UP000679575">
    <property type="component" value="Chromosome"/>
</dbReference>
<sequence>MKKLLIMAAAFLLLPLAANATEFKEGVNYKVISDKPASVKPVLTEYFSFYCPHCYHFAKTYLPQLKANMPKGMTFKQVHVEFIGRQMGEVMSRAWAIAELLNVSDKIEPTLFAAIHEKHQRFTSMEDVKQFFASQGVDPKEFEAAANSFMVNSMVASMKRSTENAKIDGVPGLVVNDKYLIDTPSLKSFDQLLEIVNYLSKLQ</sequence>
<dbReference type="Gene3D" id="3.40.30.10">
    <property type="entry name" value="Glutaredoxin"/>
    <property type="match status" value="1"/>
</dbReference>
<keyword evidence="11" id="KW-1185">Reference proteome</keyword>
<dbReference type="InterPro" id="IPR036249">
    <property type="entry name" value="Thioredoxin-like_sf"/>
</dbReference>
<evidence type="ECO:0000256" key="1">
    <source>
        <dbReference type="ARBA" id="ARBA00004418"/>
    </source>
</evidence>
<reference evidence="10 11" key="1">
    <citation type="submission" date="2021-04" db="EMBL/GenBank/DDBJ databases">
        <title>Novel species identification of genus Shewanella.</title>
        <authorList>
            <person name="Liu G."/>
        </authorList>
    </citation>
    <scope>NUCLEOTIDE SEQUENCE [LARGE SCALE GENOMIC DNA]</scope>
    <source>
        <strain evidence="10 11">FJAT-54481</strain>
    </source>
</reference>
<protein>
    <recommendedName>
        <fullName evidence="7">Thiol:disulfide interchange protein</fullName>
    </recommendedName>
</protein>
<name>A0ABX7YTI0_9GAMM</name>
<organism evidence="10 11">
    <name type="scientific">Shewanella yunxiaonensis</name>
    <dbReference type="NCBI Taxonomy" id="2829809"/>
    <lineage>
        <taxon>Bacteria</taxon>
        <taxon>Pseudomonadati</taxon>
        <taxon>Pseudomonadota</taxon>
        <taxon>Gammaproteobacteria</taxon>
        <taxon>Alteromonadales</taxon>
        <taxon>Shewanellaceae</taxon>
        <taxon>Shewanella</taxon>
    </lineage>
</organism>
<gene>
    <name evidence="10" type="ORF">KDN34_15865</name>
</gene>
<evidence type="ECO:0000256" key="6">
    <source>
        <dbReference type="ARBA" id="ARBA00023284"/>
    </source>
</evidence>
<feature type="domain" description="Thioredoxin" evidence="9">
    <location>
        <begin position="12"/>
        <end position="201"/>
    </location>
</feature>
<dbReference type="PANTHER" id="PTHR35891:SF2">
    <property type="entry name" value="THIOL:DISULFIDE INTERCHANGE PROTEIN DSBA"/>
    <property type="match status" value="1"/>
</dbReference>
<feature type="chain" id="PRO_5046877714" description="Thiol:disulfide interchange protein" evidence="8">
    <location>
        <begin position="21"/>
        <end position="203"/>
    </location>
</feature>
<dbReference type="EMBL" id="CP073587">
    <property type="protein sequence ID" value="QUN05641.1"/>
    <property type="molecule type" value="Genomic_DNA"/>
</dbReference>
<evidence type="ECO:0000256" key="5">
    <source>
        <dbReference type="ARBA" id="ARBA00023157"/>
    </source>
</evidence>
<proteinExistence type="inferred from homology"/>
<comment type="subcellular location">
    <subcellularLocation>
        <location evidence="1 7">Periplasm</location>
    </subcellularLocation>
</comment>
<comment type="similarity">
    <text evidence="2">Belongs to the thioredoxin family. DsbA subfamily.</text>
</comment>
<evidence type="ECO:0000313" key="11">
    <source>
        <dbReference type="Proteomes" id="UP000679575"/>
    </source>
</evidence>
<evidence type="ECO:0000256" key="2">
    <source>
        <dbReference type="ARBA" id="ARBA00005791"/>
    </source>
</evidence>
<dbReference type="PIRSF" id="PIRSF001488">
    <property type="entry name" value="Tdi_protein"/>
    <property type="match status" value="1"/>
</dbReference>
<dbReference type="RefSeq" id="WP_212594669.1">
    <property type="nucleotide sequence ID" value="NZ_CP073587.1"/>
</dbReference>
<dbReference type="Pfam" id="PF01323">
    <property type="entry name" value="DSBA"/>
    <property type="match status" value="1"/>
</dbReference>
<dbReference type="PANTHER" id="PTHR35891">
    <property type="entry name" value="THIOL:DISULFIDE INTERCHANGE PROTEIN DSBA"/>
    <property type="match status" value="1"/>
</dbReference>
<evidence type="ECO:0000313" key="10">
    <source>
        <dbReference type="EMBL" id="QUN05641.1"/>
    </source>
</evidence>
<evidence type="ECO:0000256" key="8">
    <source>
        <dbReference type="SAM" id="SignalP"/>
    </source>
</evidence>
<dbReference type="InterPro" id="IPR013766">
    <property type="entry name" value="Thioredoxin_domain"/>
</dbReference>
<dbReference type="CDD" id="cd03019">
    <property type="entry name" value="DsbA_DsbA"/>
    <property type="match status" value="1"/>
</dbReference>
<dbReference type="InterPro" id="IPR023205">
    <property type="entry name" value="DsbA/DsbL"/>
</dbReference>
<keyword evidence="6" id="KW-0676">Redox-active center</keyword>
<evidence type="ECO:0000259" key="9">
    <source>
        <dbReference type="PROSITE" id="PS51352"/>
    </source>
</evidence>
<dbReference type="InterPro" id="IPR017937">
    <property type="entry name" value="Thioredoxin_CS"/>
</dbReference>